<feature type="transmembrane region" description="Helical" evidence="6">
    <location>
        <begin position="192"/>
        <end position="210"/>
    </location>
</feature>
<feature type="transmembrane region" description="Helical" evidence="6">
    <location>
        <begin position="131"/>
        <end position="154"/>
    </location>
</feature>
<dbReference type="EMBL" id="LT629785">
    <property type="protein sequence ID" value="SDU04047.1"/>
    <property type="molecule type" value="Genomic_DNA"/>
</dbReference>
<dbReference type="PANTHER" id="PTHR31885">
    <property type="entry name" value="GH04784P"/>
    <property type="match status" value="1"/>
</dbReference>
<evidence type="ECO:0000256" key="1">
    <source>
        <dbReference type="ARBA" id="ARBA00004141"/>
    </source>
</evidence>
<keyword evidence="8" id="KW-1185">Reference proteome</keyword>
<dbReference type="RefSeq" id="WP_157718813.1">
    <property type="nucleotide sequence ID" value="NZ_LT629785.1"/>
</dbReference>
<evidence type="ECO:0000313" key="8">
    <source>
        <dbReference type="Proteomes" id="UP000243232"/>
    </source>
</evidence>
<feature type="transmembrane region" description="Helical" evidence="6">
    <location>
        <begin position="12"/>
        <end position="41"/>
    </location>
</feature>
<keyword evidence="3 6" id="KW-0812">Transmembrane</keyword>
<comment type="similarity">
    <text evidence="2">Belongs to the TMEM86 family.</text>
</comment>
<feature type="transmembrane region" description="Helical" evidence="6">
    <location>
        <begin position="108"/>
        <end position="125"/>
    </location>
</feature>
<evidence type="ECO:0000256" key="3">
    <source>
        <dbReference type="ARBA" id="ARBA00022692"/>
    </source>
</evidence>
<dbReference type="OrthoDB" id="1121536at2"/>
<sequence length="222" mass="24079">MGYFRYLLVPAVLGVIALFTDWLPAKMGVPLACALILLLAWRSDESVALGRDSLWVVAALVFSAAGDYFLSNMAGQAVFFVIGIGLYLLAHLGYLGFAWANGRLNRKVFAIALLLYLPYGLFLLRPAIADALLFCAVLAYLLISCLVFAVACGLRMAQPGKGLYQLGIGLIVLSDSIISFSEFLHFQSLDGLILPTYYLAHLCITTALLLRLQGPGNRRVAA</sequence>
<dbReference type="InterPro" id="IPR012506">
    <property type="entry name" value="TMEM86B-like"/>
</dbReference>
<evidence type="ECO:0000256" key="5">
    <source>
        <dbReference type="ARBA" id="ARBA00023136"/>
    </source>
</evidence>
<evidence type="ECO:0000256" key="4">
    <source>
        <dbReference type="ARBA" id="ARBA00022989"/>
    </source>
</evidence>
<feature type="transmembrane region" description="Helical" evidence="6">
    <location>
        <begin position="77"/>
        <end position="96"/>
    </location>
</feature>
<dbReference type="PANTHER" id="PTHR31885:SF6">
    <property type="entry name" value="GH04784P"/>
    <property type="match status" value="1"/>
</dbReference>
<dbReference type="Proteomes" id="UP000243232">
    <property type="component" value="Chromosome I"/>
</dbReference>
<name>A0A1H2F9P3_9PSED</name>
<proteinExistence type="inferred from homology"/>
<reference evidence="8" key="1">
    <citation type="submission" date="2016-10" db="EMBL/GenBank/DDBJ databases">
        <authorList>
            <person name="Varghese N."/>
            <person name="Submissions S."/>
        </authorList>
    </citation>
    <scope>NUCLEOTIDE SEQUENCE [LARGE SCALE GENOMIC DNA]</scope>
    <source>
        <strain evidence="8">DSM 17875</strain>
    </source>
</reference>
<organism evidence="7 8">
    <name type="scientific">Pseudomonas pohangensis</name>
    <dbReference type="NCBI Taxonomy" id="364197"/>
    <lineage>
        <taxon>Bacteria</taxon>
        <taxon>Pseudomonadati</taxon>
        <taxon>Pseudomonadota</taxon>
        <taxon>Gammaproteobacteria</taxon>
        <taxon>Pseudomonadales</taxon>
        <taxon>Pseudomonadaceae</taxon>
        <taxon>Pseudomonas</taxon>
    </lineage>
</organism>
<evidence type="ECO:0000256" key="2">
    <source>
        <dbReference type="ARBA" id="ARBA00007375"/>
    </source>
</evidence>
<keyword evidence="5 6" id="KW-0472">Membrane</keyword>
<feature type="transmembrane region" description="Helical" evidence="6">
    <location>
        <begin position="166"/>
        <end position="186"/>
    </location>
</feature>
<evidence type="ECO:0000256" key="6">
    <source>
        <dbReference type="SAM" id="Phobius"/>
    </source>
</evidence>
<dbReference type="Pfam" id="PF07947">
    <property type="entry name" value="YhhN"/>
    <property type="match status" value="1"/>
</dbReference>
<keyword evidence="4 6" id="KW-1133">Transmembrane helix</keyword>
<accession>A0A1H2F9P3</accession>
<comment type="subcellular location">
    <subcellularLocation>
        <location evidence="1">Membrane</location>
        <topology evidence="1">Multi-pass membrane protein</topology>
    </subcellularLocation>
</comment>
<dbReference type="GO" id="GO:0016020">
    <property type="term" value="C:membrane"/>
    <property type="evidence" value="ECO:0007669"/>
    <property type="project" value="UniProtKB-SubCell"/>
</dbReference>
<dbReference type="GO" id="GO:0016787">
    <property type="term" value="F:hydrolase activity"/>
    <property type="evidence" value="ECO:0007669"/>
    <property type="project" value="TreeGrafter"/>
</dbReference>
<dbReference type="AlphaFoldDB" id="A0A1H2F9P3"/>
<protein>
    <submittedName>
        <fullName evidence="7">YhhN-like protein</fullName>
    </submittedName>
</protein>
<dbReference type="STRING" id="364197.SAMN05216296_1426"/>
<gene>
    <name evidence="7" type="ORF">SAMN05216296_1426</name>
</gene>
<evidence type="ECO:0000313" key="7">
    <source>
        <dbReference type="EMBL" id="SDU04047.1"/>
    </source>
</evidence>